<feature type="domain" description="HTH gntR-type" evidence="4">
    <location>
        <begin position="15"/>
        <end position="82"/>
    </location>
</feature>
<keyword evidence="6" id="KW-1185">Reference proteome</keyword>
<sequence>MQNVHALPSNENSENTKSASLTERLVDAIVAGTIRPGSKISEPELAKRYQVSRGPLREAIMRLEGLGLIERTPHVGATVVEFNVDRLIELYDVRESLEGMAARLAATHITEDQLSALEALIEQHSAYLNQSAATSKTYAAQEGDYDFHYQIIQASGNQKLISLLCDELYHLIRMYRHQSRTARTDPATALQEHRFILDAIRNRDPELAEMLMRRHISGSRKLIEKQLRPTA</sequence>
<reference evidence="5 6" key="1">
    <citation type="submission" date="2021-02" db="EMBL/GenBank/DDBJ databases">
        <authorList>
            <person name="Park J.-S."/>
        </authorList>
    </citation>
    <scope>NUCLEOTIDE SEQUENCE [LARGE SCALE GENOMIC DNA]</scope>
    <source>
        <strain evidence="5 6">188UL20-2</strain>
    </source>
</reference>
<dbReference type="PRINTS" id="PR00035">
    <property type="entry name" value="HTHGNTR"/>
</dbReference>
<dbReference type="InterPro" id="IPR036390">
    <property type="entry name" value="WH_DNA-bd_sf"/>
</dbReference>
<keyword evidence="3" id="KW-0804">Transcription</keyword>
<dbReference type="EMBL" id="JAFEUM010000004">
    <property type="protein sequence ID" value="MBM7037084.1"/>
    <property type="molecule type" value="Genomic_DNA"/>
</dbReference>
<dbReference type="InterPro" id="IPR008920">
    <property type="entry name" value="TF_FadR/GntR_C"/>
</dbReference>
<evidence type="ECO:0000259" key="4">
    <source>
        <dbReference type="PROSITE" id="PS50949"/>
    </source>
</evidence>
<evidence type="ECO:0000256" key="3">
    <source>
        <dbReference type="ARBA" id="ARBA00023163"/>
    </source>
</evidence>
<dbReference type="SMART" id="SM00345">
    <property type="entry name" value="HTH_GNTR"/>
    <property type="match status" value="1"/>
</dbReference>
<accession>A0ABS2HJ88</accession>
<evidence type="ECO:0000313" key="6">
    <source>
        <dbReference type="Proteomes" id="UP000809621"/>
    </source>
</evidence>
<dbReference type="InterPro" id="IPR000524">
    <property type="entry name" value="Tscrpt_reg_HTH_GntR"/>
</dbReference>
<dbReference type="Gene3D" id="1.10.10.10">
    <property type="entry name" value="Winged helix-like DNA-binding domain superfamily/Winged helix DNA-binding domain"/>
    <property type="match status" value="1"/>
</dbReference>
<dbReference type="Pfam" id="PF00392">
    <property type="entry name" value="GntR"/>
    <property type="match status" value="1"/>
</dbReference>
<dbReference type="PANTHER" id="PTHR43537">
    <property type="entry name" value="TRANSCRIPTIONAL REGULATOR, GNTR FAMILY"/>
    <property type="match status" value="1"/>
</dbReference>
<proteinExistence type="predicted"/>
<keyword evidence="1" id="KW-0805">Transcription regulation</keyword>
<dbReference type="SUPFAM" id="SSF46785">
    <property type="entry name" value="Winged helix' DNA-binding domain"/>
    <property type="match status" value="1"/>
</dbReference>
<gene>
    <name evidence="5" type="ORF">JQC93_11780</name>
</gene>
<dbReference type="SMART" id="SM00895">
    <property type="entry name" value="FCD"/>
    <property type="match status" value="1"/>
</dbReference>
<dbReference type="RefSeq" id="WP_205158639.1">
    <property type="nucleotide sequence ID" value="NZ_JAFEUM010000004.1"/>
</dbReference>
<name>A0ABS2HJ88_9VIBR</name>
<comment type="caution">
    <text evidence="5">The sequence shown here is derived from an EMBL/GenBank/DDBJ whole genome shotgun (WGS) entry which is preliminary data.</text>
</comment>
<organism evidence="5 6">
    <name type="scientific">Vibrio ulleungensis</name>
    <dbReference type="NCBI Taxonomy" id="2807619"/>
    <lineage>
        <taxon>Bacteria</taxon>
        <taxon>Pseudomonadati</taxon>
        <taxon>Pseudomonadota</taxon>
        <taxon>Gammaproteobacteria</taxon>
        <taxon>Vibrionales</taxon>
        <taxon>Vibrionaceae</taxon>
        <taxon>Vibrio</taxon>
    </lineage>
</organism>
<evidence type="ECO:0000256" key="1">
    <source>
        <dbReference type="ARBA" id="ARBA00023015"/>
    </source>
</evidence>
<protein>
    <submittedName>
        <fullName evidence="5">GntR family transcriptional regulator</fullName>
    </submittedName>
</protein>
<dbReference type="Proteomes" id="UP000809621">
    <property type="component" value="Unassembled WGS sequence"/>
</dbReference>
<dbReference type="SUPFAM" id="SSF48008">
    <property type="entry name" value="GntR ligand-binding domain-like"/>
    <property type="match status" value="1"/>
</dbReference>
<dbReference type="PANTHER" id="PTHR43537:SF49">
    <property type="entry name" value="TRANSCRIPTIONAL REGULATORY PROTEIN"/>
    <property type="match status" value="1"/>
</dbReference>
<keyword evidence="2" id="KW-0238">DNA-binding</keyword>
<dbReference type="Pfam" id="PF07729">
    <property type="entry name" value="FCD"/>
    <property type="match status" value="1"/>
</dbReference>
<dbReference type="InterPro" id="IPR011711">
    <property type="entry name" value="GntR_C"/>
</dbReference>
<dbReference type="Gene3D" id="1.20.120.530">
    <property type="entry name" value="GntR ligand-binding domain-like"/>
    <property type="match status" value="1"/>
</dbReference>
<dbReference type="PROSITE" id="PS50949">
    <property type="entry name" value="HTH_GNTR"/>
    <property type="match status" value="1"/>
</dbReference>
<evidence type="ECO:0000256" key="2">
    <source>
        <dbReference type="ARBA" id="ARBA00023125"/>
    </source>
</evidence>
<evidence type="ECO:0000313" key="5">
    <source>
        <dbReference type="EMBL" id="MBM7037084.1"/>
    </source>
</evidence>
<dbReference type="InterPro" id="IPR036388">
    <property type="entry name" value="WH-like_DNA-bd_sf"/>
</dbReference>
<dbReference type="CDD" id="cd07377">
    <property type="entry name" value="WHTH_GntR"/>
    <property type="match status" value="1"/>
</dbReference>